<dbReference type="PANTHER" id="PTHR12598:SF0">
    <property type="entry name" value="COPPER HOMEOSTASIS PROTEIN CUTC HOMOLOG"/>
    <property type="match status" value="1"/>
</dbReference>
<dbReference type="Proteomes" id="UP001338125">
    <property type="component" value="Unassembled WGS sequence"/>
</dbReference>
<sequence>MSLSLEVAVFSGAYGLKAQALGAKRIEINAPGSYEAGGLTPPVSELTSIASQLEIPVRIMIRPRGPPQIVNGSDGGDSHRETQDFIYTKSEIKQMLYAIHDFKASNVMNPLRGDAFVFGILKRQDNPEALAKYPEERYIIDENCCKMLIDAARPFGCIFHRAFDPIAATDRWQDGLDALIRCGFEGVLTAGGVGNCSGNVKKLDQMCHRTIGKLQIIAGGGVRSHNVKDTVACLSTHGAKNVWMHTASLMARTNEDGHQREELDTDELLKILGTMSLTSPD</sequence>
<dbReference type="EMBL" id="JAVFKD010000012">
    <property type="protein sequence ID" value="KAK5993229.1"/>
    <property type="molecule type" value="Genomic_DNA"/>
</dbReference>
<evidence type="ECO:0000256" key="1">
    <source>
        <dbReference type="ARBA" id="ARBA00007768"/>
    </source>
</evidence>
<dbReference type="PANTHER" id="PTHR12598">
    <property type="entry name" value="COPPER HOMEOSTASIS PROTEIN CUTC"/>
    <property type="match status" value="1"/>
</dbReference>
<organism evidence="3 4">
    <name type="scientific">Cladobotryum mycophilum</name>
    <dbReference type="NCBI Taxonomy" id="491253"/>
    <lineage>
        <taxon>Eukaryota</taxon>
        <taxon>Fungi</taxon>
        <taxon>Dikarya</taxon>
        <taxon>Ascomycota</taxon>
        <taxon>Pezizomycotina</taxon>
        <taxon>Sordariomycetes</taxon>
        <taxon>Hypocreomycetidae</taxon>
        <taxon>Hypocreales</taxon>
        <taxon>Hypocreaceae</taxon>
        <taxon>Cladobotryum</taxon>
    </lineage>
</organism>
<evidence type="ECO:0000256" key="2">
    <source>
        <dbReference type="ARBA" id="ARBA00019014"/>
    </source>
</evidence>
<reference evidence="3 4" key="1">
    <citation type="submission" date="2024-01" db="EMBL/GenBank/DDBJ databases">
        <title>Complete genome of Cladobotryum mycophilum ATHUM6906.</title>
        <authorList>
            <person name="Christinaki A.C."/>
            <person name="Myridakis A.I."/>
            <person name="Kouvelis V.N."/>
        </authorList>
    </citation>
    <scope>NUCLEOTIDE SEQUENCE [LARGE SCALE GENOMIC DNA]</scope>
    <source>
        <strain evidence="3 4">ATHUM6906</strain>
    </source>
</reference>
<keyword evidence="4" id="KW-1185">Reference proteome</keyword>
<dbReference type="Gene3D" id="3.20.20.380">
    <property type="entry name" value="Copper homeostasis (CutC) domain"/>
    <property type="match status" value="1"/>
</dbReference>
<dbReference type="SUPFAM" id="SSF110395">
    <property type="entry name" value="CutC-like"/>
    <property type="match status" value="1"/>
</dbReference>
<dbReference type="InterPro" id="IPR005627">
    <property type="entry name" value="CutC-like"/>
</dbReference>
<dbReference type="Pfam" id="PF03932">
    <property type="entry name" value="CutC"/>
    <property type="match status" value="2"/>
</dbReference>
<dbReference type="InterPro" id="IPR036822">
    <property type="entry name" value="CutC-like_dom_sf"/>
</dbReference>
<protein>
    <recommendedName>
        <fullName evidence="2">Copper homeostasis protein cutC homolog</fullName>
    </recommendedName>
</protein>
<comment type="caution">
    <text evidence="3">The sequence shown here is derived from an EMBL/GenBank/DDBJ whole genome shotgun (WGS) entry which is preliminary data.</text>
</comment>
<name>A0ABR0SME4_9HYPO</name>
<accession>A0ABR0SME4</accession>
<evidence type="ECO:0000313" key="4">
    <source>
        <dbReference type="Proteomes" id="UP001338125"/>
    </source>
</evidence>
<comment type="similarity">
    <text evidence="1">Belongs to the CutC family.</text>
</comment>
<gene>
    <name evidence="3" type="ORF">PT974_06658</name>
</gene>
<proteinExistence type="inferred from homology"/>
<evidence type="ECO:0000313" key="3">
    <source>
        <dbReference type="EMBL" id="KAK5993229.1"/>
    </source>
</evidence>